<sequence length="211" mass="24484">MTEKHISLADRAYEAIRTNILNLTYPPGTQLTEAKLTADLNMSRSPVRAAIKMLQAEGLIVTDYYKSMTVKELTDKDIREIYQLRELLESSAFQLIFTSGRWEEYSYRIEEKVVRMCAAASDIYQWELADTNMHLEIISIFDNERINRIYENNMSELIRMGQCSVKNGMDIQETNENLKKMVLHMRENNYETAYAILKSDHFTTGKETALG</sequence>
<evidence type="ECO:0000256" key="1">
    <source>
        <dbReference type="ARBA" id="ARBA00023015"/>
    </source>
</evidence>
<keyword evidence="2 5" id="KW-0238">DNA-binding</keyword>
<dbReference type="PROSITE" id="PS50949">
    <property type="entry name" value="HTH_GNTR"/>
    <property type="match status" value="1"/>
</dbReference>
<organism evidence="5 6">
    <name type="scientific">Faecalicatena contorta</name>
    <dbReference type="NCBI Taxonomy" id="39482"/>
    <lineage>
        <taxon>Bacteria</taxon>
        <taxon>Bacillati</taxon>
        <taxon>Bacillota</taxon>
        <taxon>Clostridia</taxon>
        <taxon>Lachnospirales</taxon>
        <taxon>Lachnospiraceae</taxon>
        <taxon>Faecalicatena</taxon>
    </lineage>
</organism>
<dbReference type="Pfam" id="PF07729">
    <property type="entry name" value="FCD"/>
    <property type="match status" value="1"/>
</dbReference>
<dbReference type="InterPro" id="IPR000524">
    <property type="entry name" value="Tscrpt_reg_HTH_GntR"/>
</dbReference>
<protein>
    <submittedName>
        <fullName evidence="5">DNA-binding transcriptional regulator, GntR family</fullName>
    </submittedName>
</protein>
<keyword evidence="6" id="KW-1185">Reference proteome</keyword>
<evidence type="ECO:0000256" key="2">
    <source>
        <dbReference type="ARBA" id="ARBA00023125"/>
    </source>
</evidence>
<dbReference type="RefSeq" id="WP_109714331.1">
    <property type="nucleotide sequence ID" value="NZ_QGDS01000019.1"/>
</dbReference>
<dbReference type="Gene3D" id="1.10.10.10">
    <property type="entry name" value="Winged helix-like DNA-binding domain superfamily/Winged helix DNA-binding domain"/>
    <property type="match status" value="1"/>
</dbReference>
<dbReference type="Gene3D" id="1.20.120.530">
    <property type="entry name" value="GntR ligand-binding domain-like"/>
    <property type="match status" value="1"/>
</dbReference>
<evidence type="ECO:0000259" key="4">
    <source>
        <dbReference type="PROSITE" id="PS50949"/>
    </source>
</evidence>
<reference evidence="6" key="1">
    <citation type="submission" date="2017-07" db="EMBL/GenBank/DDBJ databases">
        <authorList>
            <person name="Varghese N."/>
            <person name="Submissions S."/>
        </authorList>
    </citation>
    <scope>NUCLEOTIDE SEQUENCE [LARGE SCALE GENOMIC DNA]</scope>
    <source>
        <strain evidence="6">NLAE-zl-C134</strain>
    </source>
</reference>
<dbReference type="Proteomes" id="UP000254051">
    <property type="component" value="Unassembled WGS sequence"/>
</dbReference>
<gene>
    <name evidence="5" type="ORF">SAMN05216529_11948</name>
</gene>
<evidence type="ECO:0000313" key="5">
    <source>
        <dbReference type="EMBL" id="SUQ16000.1"/>
    </source>
</evidence>
<dbReference type="SUPFAM" id="SSF48008">
    <property type="entry name" value="GntR ligand-binding domain-like"/>
    <property type="match status" value="1"/>
</dbReference>
<dbReference type="SUPFAM" id="SSF46785">
    <property type="entry name" value="Winged helix' DNA-binding domain"/>
    <property type="match status" value="1"/>
</dbReference>
<dbReference type="InterPro" id="IPR008920">
    <property type="entry name" value="TF_FadR/GntR_C"/>
</dbReference>
<dbReference type="InterPro" id="IPR011711">
    <property type="entry name" value="GntR_C"/>
</dbReference>
<keyword evidence="1" id="KW-0805">Transcription regulation</keyword>
<dbReference type="PANTHER" id="PTHR43537:SF24">
    <property type="entry name" value="GLUCONATE OPERON TRANSCRIPTIONAL REPRESSOR"/>
    <property type="match status" value="1"/>
</dbReference>
<dbReference type="EMBL" id="UHJJ01000019">
    <property type="protein sequence ID" value="SUQ16000.1"/>
    <property type="molecule type" value="Genomic_DNA"/>
</dbReference>
<dbReference type="InterPro" id="IPR036388">
    <property type="entry name" value="WH-like_DNA-bd_sf"/>
</dbReference>
<dbReference type="AlphaFoldDB" id="A0A315ZR16"/>
<proteinExistence type="predicted"/>
<name>A0A315ZR16_9FIRM</name>
<dbReference type="CDD" id="cd07377">
    <property type="entry name" value="WHTH_GntR"/>
    <property type="match status" value="1"/>
</dbReference>
<evidence type="ECO:0000313" key="6">
    <source>
        <dbReference type="Proteomes" id="UP000254051"/>
    </source>
</evidence>
<accession>A0A315ZR16</accession>
<dbReference type="InterPro" id="IPR036390">
    <property type="entry name" value="WH_DNA-bd_sf"/>
</dbReference>
<dbReference type="OrthoDB" id="574518at2"/>
<dbReference type="Pfam" id="PF00392">
    <property type="entry name" value="GntR"/>
    <property type="match status" value="1"/>
</dbReference>
<dbReference type="SMART" id="SM00345">
    <property type="entry name" value="HTH_GNTR"/>
    <property type="match status" value="1"/>
</dbReference>
<dbReference type="PANTHER" id="PTHR43537">
    <property type="entry name" value="TRANSCRIPTIONAL REGULATOR, GNTR FAMILY"/>
    <property type="match status" value="1"/>
</dbReference>
<keyword evidence="3" id="KW-0804">Transcription</keyword>
<dbReference type="GO" id="GO:0003700">
    <property type="term" value="F:DNA-binding transcription factor activity"/>
    <property type="evidence" value="ECO:0007669"/>
    <property type="project" value="InterPro"/>
</dbReference>
<dbReference type="GO" id="GO:0003677">
    <property type="term" value="F:DNA binding"/>
    <property type="evidence" value="ECO:0007669"/>
    <property type="project" value="UniProtKB-KW"/>
</dbReference>
<feature type="domain" description="HTH gntR-type" evidence="4">
    <location>
        <begin position="6"/>
        <end position="73"/>
    </location>
</feature>
<evidence type="ECO:0000256" key="3">
    <source>
        <dbReference type="ARBA" id="ARBA00023163"/>
    </source>
</evidence>